<dbReference type="PRINTS" id="PR00313">
    <property type="entry name" value="CABNDNGRPT"/>
</dbReference>
<evidence type="ECO:0000259" key="5">
    <source>
        <dbReference type="Pfam" id="PF08548"/>
    </source>
</evidence>
<feature type="domain" description="Peptidase M10 serralysin C-terminal" evidence="5">
    <location>
        <begin position="5"/>
        <end position="68"/>
    </location>
</feature>
<dbReference type="PANTHER" id="PTHR38340:SF1">
    <property type="entry name" value="S-LAYER PROTEIN"/>
    <property type="match status" value="1"/>
</dbReference>
<evidence type="ECO:0000256" key="4">
    <source>
        <dbReference type="ARBA" id="ARBA00022737"/>
    </source>
</evidence>
<evidence type="ECO:0000313" key="6">
    <source>
        <dbReference type="EMBL" id="GAA0605977.1"/>
    </source>
</evidence>
<dbReference type="EMBL" id="BAAAFZ010000104">
    <property type="protein sequence ID" value="GAA0605977.1"/>
    <property type="molecule type" value="Genomic_DNA"/>
</dbReference>
<dbReference type="InterPro" id="IPR011049">
    <property type="entry name" value="Serralysin-like_metalloprot_C"/>
</dbReference>
<protein>
    <recommendedName>
        <fullName evidence="5">Peptidase M10 serralysin C-terminal domain-containing protein</fullName>
    </recommendedName>
</protein>
<dbReference type="RefSeq" id="WP_343898104.1">
    <property type="nucleotide sequence ID" value="NZ_BAAAFZ010000104.1"/>
</dbReference>
<keyword evidence="4" id="KW-0677">Repeat</keyword>
<dbReference type="InterPro" id="IPR001343">
    <property type="entry name" value="Hemolysn_Ca-bd"/>
</dbReference>
<dbReference type="Proteomes" id="UP001501588">
    <property type="component" value="Unassembled WGS sequence"/>
</dbReference>
<organism evidence="6 7">
    <name type="scientific">Craurococcus roseus</name>
    <dbReference type="NCBI Taxonomy" id="77585"/>
    <lineage>
        <taxon>Bacteria</taxon>
        <taxon>Pseudomonadati</taxon>
        <taxon>Pseudomonadota</taxon>
        <taxon>Alphaproteobacteria</taxon>
        <taxon>Acetobacterales</taxon>
        <taxon>Acetobacteraceae</taxon>
        <taxon>Craurococcus</taxon>
    </lineage>
</organism>
<dbReference type="PROSITE" id="PS00330">
    <property type="entry name" value="HEMOLYSIN_CALCIUM"/>
    <property type="match status" value="2"/>
</dbReference>
<comment type="caution">
    <text evidence="6">The sequence shown here is derived from an EMBL/GenBank/DDBJ whole genome shotgun (WGS) entry which is preliminary data.</text>
</comment>
<sequence>MAYILGTNGDDVLVGSAGNDTLDGGHGGEVLTGGAGADTFVFRAWQGGSVSGGPERITDFQLGVDRVSTTGDYGYQPWVANDMRDGVAGTLLTWGWNNDRVFIAGVTGATVEQLTKPVPPAANAPALVPAPPPAAVAAAAGQDMAGTAANDSLVGGAGDDTMRSSAGDDLIEGGAGSDTYVLNLGRSGLVVTSPGDGVFVIKPTPGGLGGGFGTDTVSGVENFLVVASGGDLAVPAAEMLARFNAGYSHAPTAGNDKLLGGYGADSIDGLGGNDVIEGSAGDDRLDGGAGTDVLRGGDGADLFVFDAWEGGYDRVADFQVGVDRIAANTAYGYTPWAMEGGDGVGGTGTWLVWGWDGDAVFLDNVTGVGVEALLA</sequence>
<reference evidence="6 7" key="1">
    <citation type="journal article" date="2019" name="Int. J. Syst. Evol. Microbiol.">
        <title>The Global Catalogue of Microorganisms (GCM) 10K type strain sequencing project: providing services to taxonomists for standard genome sequencing and annotation.</title>
        <authorList>
            <consortium name="The Broad Institute Genomics Platform"/>
            <consortium name="The Broad Institute Genome Sequencing Center for Infectious Disease"/>
            <person name="Wu L."/>
            <person name="Ma J."/>
        </authorList>
    </citation>
    <scope>NUCLEOTIDE SEQUENCE [LARGE SCALE GENOMIC DNA]</scope>
    <source>
        <strain evidence="6 7">JCM 9933</strain>
    </source>
</reference>
<accession>A0ABN1G8B5</accession>
<dbReference type="Pfam" id="PF08548">
    <property type="entry name" value="Peptidase_M10_C"/>
    <property type="match status" value="1"/>
</dbReference>
<dbReference type="InterPro" id="IPR018511">
    <property type="entry name" value="Hemolysin-typ_Ca-bd_CS"/>
</dbReference>
<dbReference type="InterPro" id="IPR013858">
    <property type="entry name" value="Peptidase_M10B_C"/>
</dbReference>
<dbReference type="Pfam" id="PF00353">
    <property type="entry name" value="HemolysinCabind"/>
    <property type="match status" value="3"/>
</dbReference>
<dbReference type="InterPro" id="IPR050557">
    <property type="entry name" value="RTX_toxin/Mannuronan_C5-epim"/>
</dbReference>
<dbReference type="SUPFAM" id="SSF51120">
    <property type="entry name" value="beta-Roll"/>
    <property type="match status" value="3"/>
</dbReference>
<keyword evidence="7" id="KW-1185">Reference proteome</keyword>
<proteinExistence type="predicted"/>
<dbReference type="Gene3D" id="2.150.10.10">
    <property type="entry name" value="Serralysin-like metalloprotease, C-terminal"/>
    <property type="match status" value="2"/>
</dbReference>
<evidence type="ECO:0000256" key="2">
    <source>
        <dbReference type="ARBA" id="ARBA00004613"/>
    </source>
</evidence>
<comment type="cofactor">
    <cofactor evidence="1">
        <name>Ca(2+)</name>
        <dbReference type="ChEBI" id="CHEBI:29108"/>
    </cofactor>
</comment>
<evidence type="ECO:0000256" key="1">
    <source>
        <dbReference type="ARBA" id="ARBA00001913"/>
    </source>
</evidence>
<comment type="subcellular location">
    <subcellularLocation>
        <location evidence="2">Secreted</location>
    </subcellularLocation>
</comment>
<keyword evidence="3" id="KW-0964">Secreted</keyword>
<evidence type="ECO:0000313" key="7">
    <source>
        <dbReference type="Proteomes" id="UP001501588"/>
    </source>
</evidence>
<name>A0ABN1G8B5_9PROT</name>
<dbReference type="PANTHER" id="PTHR38340">
    <property type="entry name" value="S-LAYER PROTEIN"/>
    <property type="match status" value="1"/>
</dbReference>
<evidence type="ECO:0000256" key="3">
    <source>
        <dbReference type="ARBA" id="ARBA00022525"/>
    </source>
</evidence>
<gene>
    <name evidence="6" type="ORF">GCM10009416_49190</name>
</gene>